<dbReference type="EMBL" id="CSUW01000004">
    <property type="protein sequence ID" value="CPT28141.1"/>
    <property type="molecule type" value="Genomic_DNA"/>
</dbReference>
<evidence type="ECO:0000313" key="2">
    <source>
        <dbReference type="Proteomes" id="UP000038487"/>
    </source>
</evidence>
<evidence type="ECO:0000313" key="1">
    <source>
        <dbReference type="EMBL" id="CPT28141.1"/>
    </source>
</evidence>
<dbReference type="Proteomes" id="UP000038487">
    <property type="component" value="Unassembled WGS sequence"/>
</dbReference>
<reference evidence="1 2" key="1">
    <citation type="submission" date="2015-03" db="EMBL/GenBank/DDBJ databases">
        <authorList>
            <consortium name="Pathogen Informatics"/>
            <person name="Murphy D."/>
        </authorList>
    </citation>
    <scope>NUCLEOTIDE SEQUENCE [LARGE SCALE GENOMIC DNA]</scope>
    <source>
        <strain evidence="1 2">PAP036</strain>
    </source>
</reference>
<sequence length="55" mass="6063">MHDHKAVGAKLGGISRTLVFQLWHSGALASVRIGKRRFSTDRQINEYIAKLEGAA</sequence>
<accession>A0AB33T6U9</accession>
<dbReference type="AlphaFoldDB" id="A0AB33T6U9"/>
<dbReference type="RefSeq" id="WP_005090669.1">
    <property type="nucleotide sequence ID" value="NZ_CM125927.1"/>
</dbReference>
<protein>
    <recommendedName>
        <fullName evidence="3">Helix-turn-helix domain-containing protein</fullName>
    </recommendedName>
</protein>
<organism evidence="1 2">
    <name type="scientific">Mycobacteroides abscessus</name>
    <dbReference type="NCBI Taxonomy" id="36809"/>
    <lineage>
        <taxon>Bacteria</taxon>
        <taxon>Bacillati</taxon>
        <taxon>Actinomycetota</taxon>
        <taxon>Actinomycetes</taxon>
        <taxon>Mycobacteriales</taxon>
        <taxon>Mycobacteriaceae</taxon>
        <taxon>Mycobacteroides</taxon>
    </lineage>
</organism>
<comment type="caution">
    <text evidence="1">The sequence shown here is derived from an EMBL/GenBank/DDBJ whole genome shotgun (WGS) entry which is preliminary data.</text>
</comment>
<evidence type="ECO:0008006" key="3">
    <source>
        <dbReference type="Google" id="ProtNLM"/>
    </source>
</evidence>
<gene>
    <name evidence="1" type="ORF">ERS075527_02223</name>
</gene>
<proteinExistence type="predicted"/>
<name>A0AB33T6U9_9MYCO</name>